<reference evidence="1 2" key="1">
    <citation type="submission" date="2021-03" db="EMBL/GenBank/DDBJ databases">
        <title>Genomic Encyclopedia of Type Strains, Phase IV (KMG-IV): sequencing the most valuable type-strain genomes for metagenomic binning, comparative biology and taxonomic classification.</title>
        <authorList>
            <person name="Goeker M."/>
        </authorList>
    </citation>
    <scope>NUCLEOTIDE SEQUENCE [LARGE SCALE GENOMIC DNA]</scope>
    <source>
        <strain evidence="1 2">DSM 26048</strain>
    </source>
</reference>
<name>A0ABS4IWM4_9BACL</name>
<protein>
    <submittedName>
        <fullName evidence="1">Uncharacterized protein</fullName>
    </submittedName>
</protein>
<sequence length="70" mass="7927">MGDNGDFNFFPNRIAGTPDSPSDSLRSCTAGLSKAIRYLFKLYLYVIIYNMRMANLSIILAKKIELCNIF</sequence>
<dbReference type="EMBL" id="JAGGLB010000009">
    <property type="protein sequence ID" value="MBP1991480.1"/>
    <property type="molecule type" value="Genomic_DNA"/>
</dbReference>
<accession>A0ABS4IWM4</accession>
<organism evidence="1 2">
    <name type="scientific">Paenibacillus eucommiae</name>
    <dbReference type="NCBI Taxonomy" id="1355755"/>
    <lineage>
        <taxon>Bacteria</taxon>
        <taxon>Bacillati</taxon>
        <taxon>Bacillota</taxon>
        <taxon>Bacilli</taxon>
        <taxon>Bacillales</taxon>
        <taxon>Paenibacillaceae</taxon>
        <taxon>Paenibacillus</taxon>
    </lineage>
</organism>
<keyword evidence="2" id="KW-1185">Reference proteome</keyword>
<gene>
    <name evidence="1" type="ORF">J2Z66_003087</name>
</gene>
<evidence type="ECO:0000313" key="1">
    <source>
        <dbReference type="EMBL" id="MBP1991480.1"/>
    </source>
</evidence>
<comment type="caution">
    <text evidence="1">The sequence shown here is derived from an EMBL/GenBank/DDBJ whole genome shotgun (WGS) entry which is preliminary data.</text>
</comment>
<evidence type="ECO:0000313" key="2">
    <source>
        <dbReference type="Proteomes" id="UP001519287"/>
    </source>
</evidence>
<dbReference type="Proteomes" id="UP001519287">
    <property type="component" value="Unassembled WGS sequence"/>
</dbReference>
<proteinExistence type="predicted"/>